<feature type="compositionally biased region" description="Polar residues" evidence="1">
    <location>
        <begin position="530"/>
        <end position="543"/>
    </location>
</feature>
<dbReference type="Gene3D" id="1.20.1270.60">
    <property type="entry name" value="Arfaptin homology (AH) domain/BAR domain"/>
    <property type="match status" value="1"/>
</dbReference>
<dbReference type="FunFam" id="1.20.1270.60:FF:000095">
    <property type="entry name" value="Hydroxyproline-rich glycoprotein family protein"/>
    <property type="match status" value="1"/>
</dbReference>
<feature type="region of interest" description="Disordered" evidence="1">
    <location>
        <begin position="244"/>
        <end position="266"/>
    </location>
</feature>
<protein>
    <submittedName>
        <fullName evidence="2">Uncharacterized protein MANES_09G185500</fullName>
    </submittedName>
</protein>
<proteinExistence type="predicted"/>
<dbReference type="EMBL" id="GGEC01022888">
    <property type="protein sequence ID" value="MBX03372.1"/>
    <property type="molecule type" value="Transcribed_RNA"/>
</dbReference>
<organism evidence="2">
    <name type="scientific">Rhizophora mucronata</name>
    <name type="common">Asiatic mangrove</name>
    <dbReference type="NCBI Taxonomy" id="61149"/>
    <lineage>
        <taxon>Eukaryota</taxon>
        <taxon>Viridiplantae</taxon>
        <taxon>Streptophyta</taxon>
        <taxon>Embryophyta</taxon>
        <taxon>Tracheophyta</taxon>
        <taxon>Spermatophyta</taxon>
        <taxon>Magnoliopsida</taxon>
        <taxon>eudicotyledons</taxon>
        <taxon>Gunneridae</taxon>
        <taxon>Pentapetalae</taxon>
        <taxon>rosids</taxon>
        <taxon>fabids</taxon>
        <taxon>Malpighiales</taxon>
        <taxon>Rhizophoraceae</taxon>
        <taxon>Rhizophora</taxon>
    </lineage>
</organism>
<feature type="region of interest" description="Disordered" evidence="1">
    <location>
        <begin position="455"/>
        <end position="549"/>
    </location>
</feature>
<dbReference type="InterPro" id="IPR027267">
    <property type="entry name" value="AH/BAR_dom_sf"/>
</dbReference>
<feature type="compositionally biased region" description="Acidic residues" evidence="1">
    <location>
        <begin position="245"/>
        <end position="265"/>
    </location>
</feature>
<dbReference type="PANTHER" id="PTHR34119:SF1">
    <property type="entry name" value="OS04G0394700 PROTEIN"/>
    <property type="match status" value="1"/>
</dbReference>
<sequence>MKTSLRKLRGLALHRHGEQKNRRDLRSLAQLDELAQASQDMQDMRDCYDSLLSAAAATANSAFEFSESLREMGACLLEKTALNDDEESGKVLLMLGKLQFELQKLVDRYRSHIFQTITVPSESLLNELRIVEEMKQNCDEKRDTYEFILMRRREKGRGRSGKGENFSMEQLQAAYDEYVDDATLFVFRLQSLKQGQSRSLLTQAARHHAAQMCFFRKALKSLEVVEPHVKLVTEQQHIDYNFPSLEDDEVDNNFDDDEEEEEDDMHNDRELSFDYRQHDMEQDVVASRNSMGVEEVDVTFPRISPLEASKENIDRSYRKSFSFRELRTISQSAPLFAENKSDQLNKSKQMRPSYSRKFNSYVLPTPVDTKGSNSPVSGPNAVNANAVLRESNNNTAPSQLPPPLADGFLFSRPDPMASHFEKIKRYAFSGPIPRKPWFSTPALVEQPQLFSGPLLQNPMGLSSSSPKVSPKISPKVSPKMSPSASPTFVSSPKISELHELPRPPANSTSKSSMSSIFVGHSAPLVPKSQGLPTTRRSSGSNAASPLPAPSQVITRSFSIPSSGLRVMALNVSKPMDSTNNAEMADSVVTPPQTPILLSDTLNSTTASAIANQTIQVRDVD</sequence>
<dbReference type="CDD" id="cd07307">
    <property type="entry name" value="BAR"/>
    <property type="match status" value="1"/>
</dbReference>
<evidence type="ECO:0000313" key="2">
    <source>
        <dbReference type="EMBL" id="MBX03372.1"/>
    </source>
</evidence>
<name>A0A2P2KCE3_RHIMU</name>
<dbReference type="PANTHER" id="PTHR34119">
    <property type="entry name" value="HYDROXYPROLINE-RICH GLYCOPROTEIN-LIKE"/>
    <property type="match status" value="1"/>
</dbReference>
<evidence type="ECO:0000256" key="1">
    <source>
        <dbReference type="SAM" id="MobiDB-lite"/>
    </source>
</evidence>
<feature type="compositionally biased region" description="Low complexity" evidence="1">
    <location>
        <begin position="462"/>
        <end position="486"/>
    </location>
</feature>
<dbReference type="AlphaFoldDB" id="A0A2P2KCE3"/>
<feature type="compositionally biased region" description="Polar residues" evidence="1">
    <location>
        <begin position="505"/>
        <end position="515"/>
    </location>
</feature>
<accession>A0A2P2KCE3</accession>
<dbReference type="SUPFAM" id="SSF103657">
    <property type="entry name" value="BAR/IMD domain-like"/>
    <property type="match status" value="1"/>
</dbReference>
<dbReference type="InterPro" id="IPR037488">
    <property type="entry name" value="At2g33490-like"/>
</dbReference>
<reference evidence="2" key="1">
    <citation type="submission" date="2018-02" db="EMBL/GenBank/DDBJ databases">
        <title>Rhizophora mucronata_Transcriptome.</title>
        <authorList>
            <person name="Meera S.P."/>
            <person name="Sreeshan A."/>
            <person name="Augustine A."/>
        </authorList>
    </citation>
    <scope>NUCLEOTIDE SEQUENCE</scope>
    <source>
        <tissue evidence="2">Leaf</tissue>
    </source>
</reference>